<comment type="subcellular location">
    <subcellularLocation>
        <location evidence="7">Cell membrane</location>
        <topology evidence="7">Multi-pass membrane protein</topology>
    </subcellularLocation>
</comment>
<feature type="transmembrane region" description="Helical" evidence="7">
    <location>
        <begin position="200"/>
        <end position="217"/>
    </location>
</feature>
<dbReference type="EC" id="2.5.1.145" evidence="7"/>
<dbReference type="PROSITE" id="PS01311">
    <property type="entry name" value="LGT"/>
    <property type="match status" value="1"/>
</dbReference>
<evidence type="ECO:0000256" key="5">
    <source>
        <dbReference type="ARBA" id="ARBA00022989"/>
    </source>
</evidence>
<evidence type="ECO:0000256" key="3">
    <source>
        <dbReference type="ARBA" id="ARBA00022679"/>
    </source>
</evidence>
<protein>
    <recommendedName>
        <fullName evidence="7">Phosphatidylglycerol--prolipoprotein diacylglyceryl transferase</fullName>
        <ecNumber evidence="7">2.5.1.145</ecNumber>
    </recommendedName>
</protein>
<evidence type="ECO:0000313" key="9">
    <source>
        <dbReference type="Proteomes" id="UP000013167"/>
    </source>
</evidence>
<evidence type="ECO:0000256" key="1">
    <source>
        <dbReference type="ARBA" id="ARBA00007150"/>
    </source>
</evidence>
<dbReference type="eggNOG" id="COG0682">
    <property type="taxonomic scope" value="Bacteria"/>
</dbReference>
<keyword evidence="2 7" id="KW-1003">Cell membrane</keyword>
<keyword evidence="8" id="KW-0449">Lipoprotein</keyword>
<dbReference type="STRING" id="1193181.BN10_860016"/>
<feature type="transmembrane region" description="Helical" evidence="7">
    <location>
        <begin position="229"/>
        <end position="247"/>
    </location>
</feature>
<comment type="caution">
    <text evidence="8">The sequence shown here is derived from an EMBL/GenBank/DDBJ whole genome shotgun (WGS) entry which is preliminary data.</text>
</comment>
<dbReference type="GO" id="GO:0005886">
    <property type="term" value="C:plasma membrane"/>
    <property type="evidence" value="ECO:0007669"/>
    <property type="project" value="UniProtKB-SubCell"/>
</dbReference>
<keyword evidence="9" id="KW-1185">Reference proteome</keyword>
<dbReference type="PANTHER" id="PTHR30589">
    <property type="entry name" value="PROLIPOPROTEIN DIACYLGLYCERYL TRANSFERASE"/>
    <property type="match status" value="1"/>
</dbReference>
<feature type="transmembrane region" description="Helical" evidence="7">
    <location>
        <begin position="100"/>
        <end position="122"/>
    </location>
</feature>
<evidence type="ECO:0000256" key="6">
    <source>
        <dbReference type="ARBA" id="ARBA00023136"/>
    </source>
</evidence>
<proteinExistence type="inferred from homology"/>
<comment type="catalytic activity">
    <reaction evidence="7">
        <text>L-cysteinyl-[prolipoprotein] + a 1,2-diacyl-sn-glycero-3-phospho-(1'-sn-glycerol) = an S-1,2-diacyl-sn-glyceryl-L-cysteinyl-[prolipoprotein] + sn-glycerol 1-phosphate + H(+)</text>
        <dbReference type="Rhea" id="RHEA:56712"/>
        <dbReference type="Rhea" id="RHEA-COMP:14679"/>
        <dbReference type="Rhea" id="RHEA-COMP:14680"/>
        <dbReference type="ChEBI" id="CHEBI:15378"/>
        <dbReference type="ChEBI" id="CHEBI:29950"/>
        <dbReference type="ChEBI" id="CHEBI:57685"/>
        <dbReference type="ChEBI" id="CHEBI:64716"/>
        <dbReference type="ChEBI" id="CHEBI:140658"/>
        <dbReference type="EC" id="2.5.1.145"/>
    </reaction>
</comment>
<evidence type="ECO:0000256" key="7">
    <source>
        <dbReference type="HAMAP-Rule" id="MF_01147"/>
    </source>
</evidence>
<keyword evidence="6 7" id="KW-0472">Membrane</keyword>
<accession>N0E6B8</accession>
<dbReference type="HOGENOM" id="CLU_013386_2_0_11"/>
<evidence type="ECO:0000256" key="2">
    <source>
        <dbReference type="ARBA" id="ARBA00022475"/>
    </source>
</evidence>
<dbReference type="Pfam" id="PF01790">
    <property type="entry name" value="LGT"/>
    <property type="match status" value="1"/>
</dbReference>
<name>N0E6B8_9MICO</name>
<dbReference type="InterPro" id="IPR001640">
    <property type="entry name" value="Lgt"/>
</dbReference>
<keyword evidence="5 7" id="KW-1133">Transmembrane helix</keyword>
<feature type="transmembrane region" description="Helical" evidence="7">
    <location>
        <begin position="61"/>
        <end position="80"/>
    </location>
</feature>
<dbReference type="OrthoDB" id="871140at2"/>
<dbReference type="RefSeq" id="WP_010851098.1">
    <property type="nucleotide sequence ID" value="NZ_HF570956.1"/>
</dbReference>
<dbReference type="PANTHER" id="PTHR30589:SF0">
    <property type="entry name" value="PHOSPHATIDYLGLYCEROL--PROLIPOPROTEIN DIACYLGLYCERYL TRANSFERASE"/>
    <property type="match status" value="1"/>
</dbReference>
<sequence length="294" mass="32274">MSELTAIGLALPASIPSPTVGVWHVFGIPLRAYALCILAGIAVAIWLTDRRLRARGGAPGAVLDVSMYAVIAGIIGGRLYHVITTPEPYWGKDGNPWAALRIWEGGLGIWGAIAMGALGAWFGCRRHGVRFLDFADAAVPGVALAQGIGRWGNWFNNELYGRATDQPWGLVIHQWDQSAGRAVLDAQGTPVVIGTFQPTFLYEFAFVVVLAVVLILLDRRFALRRGQLFGLYIMGYPLGRIFIEKMRTDTAELILGQRLNVWTSILVFLLGAVIFWWTGKRTRISQPETDGVEK</sequence>
<dbReference type="Proteomes" id="UP000013167">
    <property type="component" value="Unassembled WGS sequence"/>
</dbReference>
<evidence type="ECO:0000256" key="4">
    <source>
        <dbReference type="ARBA" id="ARBA00022692"/>
    </source>
</evidence>
<comment type="function">
    <text evidence="7">Catalyzes the transfer of the diacylglyceryl group from phosphatidylglycerol to the sulfhydryl group of the N-terminal cysteine of a prolipoprotein, the first step in the formation of mature lipoproteins.</text>
</comment>
<dbReference type="HAMAP" id="MF_01147">
    <property type="entry name" value="Lgt"/>
    <property type="match status" value="1"/>
</dbReference>
<reference evidence="8 9" key="1">
    <citation type="journal article" date="2013" name="ISME J.">
        <title>A metabolic model for members of the genus Tetrasphaera involved in enhanced biological phosphorus removal.</title>
        <authorList>
            <person name="Kristiansen R."/>
            <person name="Nguyen H.T.T."/>
            <person name="Saunders A.M."/>
            <person name="Nielsen J.L."/>
            <person name="Wimmer R."/>
            <person name="Le V.Q."/>
            <person name="McIlroy S.J."/>
            <person name="Petrovski S."/>
            <person name="Seviour R.J."/>
            <person name="Calteau A."/>
            <person name="Nielsen K.L."/>
            <person name="Nielsen P.H."/>
        </authorList>
    </citation>
    <scope>NUCLEOTIDE SEQUENCE [LARGE SCALE GENOMIC DNA]</scope>
    <source>
        <strain evidence="8 9">Lp2</strain>
    </source>
</reference>
<keyword evidence="8" id="KW-0328">Glycosyltransferase</keyword>
<gene>
    <name evidence="7 8" type="primary">lgt</name>
    <name evidence="8" type="ORF">BN10_860016</name>
</gene>
<keyword evidence="3 7" id="KW-0808">Transferase</keyword>
<dbReference type="NCBIfam" id="TIGR00544">
    <property type="entry name" value="lgt"/>
    <property type="match status" value="1"/>
</dbReference>
<dbReference type="AlphaFoldDB" id="N0E6B8"/>
<dbReference type="GO" id="GO:0008961">
    <property type="term" value="F:phosphatidylglycerol-prolipoprotein diacylglyceryl transferase activity"/>
    <property type="evidence" value="ECO:0007669"/>
    <property type="project" value="UniProtKB-UniRule"/>
</dbReference>
<organism evidence="8 9">
    <name type="scientific">Phycicoccus elongatus Lp2</name>
    <dbReference type="NCBI Taxonomy" id="1193181"/>
    <lineage>
        <taxon>Bacteria</taxon>
        <taxon>Bacillati</taxon>
        <taxon>Actinomycetota</taxon>
        <taxon>Actinomycetes</taxon>
        <taxon>Micrococcales</taxon>
        <taxon>Intrasporangiaceae</taxon>
        <taxon>Phycicoccus</taxon>
    </lineage>
</organism>
<dbReference type="UniPathway" id="UPA00664"/>
<comment type="pathway">
    <text evidence="7">Protein modification; lipoprotein biosynthesis (diacylglyceryl transfer).</text>
</comment>
<feature type="transmembrane region" description="Helical" evidence="7">
    <location>
        <begin position="32"/>
        <end position="49"/>
    </location>
</feature>
<dbReference type="GO" id="GO:0042158">
    <property type="term" value="P:lipoprotein biosynthetic process"/>
    <property type="evidence" value="ECO:0007669"/>
    <property type="project" value="UniProtKB-UniRule"/>
</dbReference>
<feature type="binding site" evidence="7">
    <location>
        <position position="150"/>
    </location>
    <ligand>
        <name>a 1,2-diacyl-sn-glycero-3-phospho-(1'-sn-glycerol)</name>
        <dbReference type="ChEBI" id="CHEBI:64716"/>
    </ligand>
</feature>
<comment type="similarity">
    <text evidence="1 7">Belongs to the Lgt family.</text>
</comment>
<dbReference type="EMBL" id="CAIZ01000159">
    <property type="protein sequence ID" value="CCH71269.1"/>
    <property type="molecule type" value="Genomic_DNA"/>
</dbReference>
<feature type="transmembrane region" description="Helical" evidence="7">
    <location>
        <begin position="259"/>
        <end position="277"/>
    </location>
</feature>
<evidence type="ECO:0000313" key="8">
    <source>
        <dbReference type="EMBL" id="CCH71269.1"/>
    </source>
</evidence>
<keyword evidence="4 7" id="KW-0812">Transmembrane</keyword>